<evidence type="ECO:0000256" key="6">
    <source>
        <dbReference type="ARBA" id="ARBA00022723"/>
    </source>
</evidence>
<evidence type="ECO:0000256" key="3">
    <source>
        <dbReference type="ARBA" id="ARBA00022448"/>
    </source>
</evidence>
<dbReference type="Gene3D" id="3.40.50.1000">
    <property type="entry name" value="HAD superfamily/HAD-like"/>
    <property type="match status" value="1"/>
</dbReference>
<evidence type="ECO:0000256" key="10">
    <source>
        <dbReference type="ARBA" id="ARBA00022842"/>
    </source>
</evidence>
<dbReference type="GO" id="GO:0005886">
    <property type="term" value="C:plasma membrane"/>
    <property type="evidence" value="ECO:0007669"/>
    <property type="project" value="TreeGrafter"/>
</dbReference>
<evidence type="ECO:0000256" key="8">
    <source>
        <dbReference type="ARBA" id="ARBA00022837"/>
    </source>
</evidence>
<dbReference type="GO" id="GO:0046872">
    <property type="term" value="F:metal ion binding"/>
    <property type="evidence" value="ECO:0007669"/>
    <property type="project" value="UniProtKB-KW"/>
</dbReference>
<proteinExistence type="predicted"/>
<dbReference type="EMBL" id="DVMT01000005">
    <property type="protein sequence ID" value="HIU39753.1"/>
    <property type="molecule type" value="Genomic_DNA"/>
</dbReference>
<dbReference type="AlphaFoldDB" id="A0A9D1IMC4"/>
<dbReference type="PROSITE" id="PS00154">
    <property type="entry name" value="ATPASE_E1_E2"/>
    <property type="match status" value="1"/>
</dbReference>
<dbReference type="SUPFAM" id="SSF56784">
    <property type="entry name" value="HAD-like"/>
    <property type="match status" value="1"/>
</dbReference>
<evidence type="ECO:0000256" key="12">
    <source>
        <dbReference type="ARBA" id="ARBA00022989"/>
    </source>
</evidence>
<feature type="domain" description="Cation-transporting P-type ATPase C-terminal" evidence="17">
    <location>
        <begin position="690"/>
        <end position="859"/>
    </location>
</feature>
<dbReference type="GO" id="GO:0016887">
    <property type="term" value="F:ATP hydrolysis activity"/>
    <property type="evidence" value="ECO:0007669"/>
    <property type="project" value="InterPro"/>
</dbReference>
<dbReference type="InterPro" id="IPR001757">
    <property type="entry name" value="P_typ_ATPase"/>
</dbReference>
<evidence type="ECO:0000259" key="17">
    <source>
        <dbReference type="Pfam" id="PF00689"/>
    </source>
</evidence>
<gene>
    <name evidence="19" type="ORF">IAB68_00420</name>
</gene>
<dbReference type="Pfam" id="PF00122">
    <property type="entry name" value="E1-E2_ATPase"/>
    <property type="match status" value="1"/>
</dbReference>
<dbReference type="NCBIfam" id="TIGR01517">
    <property type="entry name" value="ATPase-IIB_Ca"/>
    <property type="match status" value="1"/>
</dbReference>
<organism evidence="19 20">
    <name type="scientific">Candidatus Aphodocola excrementigallinarum</name>
    <dbReference type="NCBI Taxonomy" id="2840670"/>
    <lineage>
        <taxon>Bacteria</taxon>
        <taxon>Bacillati</taxon>
        <taxon>Bacillota</taxon>
        <taxon>Bacilli</taxon>
        <taxon>Candidatus Aphodocola</taxon>
    </lineage>
</organism>
<feature type="transmembrane region" description="Helical" evidence="15">
    <location>
        <begin position="694"/>
        <end position="714"/>
    </location>
</feature>
<reference evidence="19" key="2">
    <citation type="journal article" date="2021" name="PeerJ">
        <title>Extensive microbial diversity within the chicken gut microbiome revealed by metagenomics and culture.</title>
        <authorList>
            <person name="Gilroy R."/>
            <person name="Ravi A."/>
            <person name="Getino M."/>
            <person name="Pursley I."/>
            <person name="Horton D.L."/>
            <person name="Alikhan N.F."/>
            <person name="Baker D."/>
            <person name="Gharbi K."/>
            <person name="Hall N."/>
            <person name="Watson M."/>
            <person name="Adriaenssens E.M."/>
            <person name="Foster-Nyarko E."/>
            <person name="Jarju S."/>
            <person name="Secka A."/>
            <person name="Antonio M."/>
            <person name="Oren A."/>
            <person name="Chaudhuri R.R."/>
            <person name="La Ragione R."/>
            <person name="Hildebrand F."/>
            <person name="Pallen M.J."/>
        </authorList>
    </citation>
    <scope>NUCLEOTIDE SEQUENCE</scope>
    <source>
        <strain evidence="19">CHK193-30670</strain>
    </source>
</reference>
<name>A0A9D1IMC4_9FIRM</name>
<evidence type="ECO:0000256" key="13">
    <source>
        <dbReference type="ARBA" id="ARBA00023065"/>
    </source>
</evidence>
<evidence type="ECO:0000256" key="1">
    <source>
        <dbReference type="ARBA" id="ARBA00004141"/>
    </source>
</evidence>
<comment type="caution">
    <text evidence="19">The sequence shown here is derived from an EMBL/GenBank/DDBJ whole genome shotgun (WGS) entry which is preliminary data.</text>
</comment>
<dbReference type="SUPFAM" id="SSF81653">
    <property type="entry name" value="Calcium ATPase, transduction domain A"/>
    <property type="match status" value="1"/>
</dbReference>
<keyword evidence="11" id="KW-1278">Translocase</keyword>
<dbReference type="InterPro" id="IPR004014">
    <property type="entry name" value="ATPase_P-typ_cation-transptr_N"/>
</dbReference>
<dbReference type="PANTHER" id="PTHR24093:SF477">
    <property type="entry name" value="CALCIUM-TRANSPORTING ATPASE"/>
    <property type="match status" value="1"/>
</dbReference>
<feature type="transmembrane region" description="Helical" evidence="15">
    <location>
        <begin position="735"/>
        <end position="759"/>
    </location>
</feature>
<dbReference type="SFLD" id="SFLDS00003">
    <property type="entry name" value="Haloacid_Dehalogenase"/>
    <property type="match status" value="1"/>
</dbReference>
<evidence type="ECO:0000313" key="19">
    <source>
        <dbReference type="EMBL" id="HIU39753.1"/>
    </source>
</evidence>
<keyword evidence="8" id="KW-0106">Calcium</keyword>
<dbReference type="Gene3D" id="1.20.1110.10">
    <property type="entry name" value="Calcium-transporting ATPase, transmembrane domain"/>
    <property type="match status" value="1"/>
</dbReference>
<dbReference type="InterPro" id="IPR059000">
    <property type="entry name" value="ATPase_P-type_domA"/>
</dbReference>
<keyword evidence="7" id="KW-0547">Nucleotide-binding</keyword>
<evidence type="ECO:0000256" key="9">
    <source>
        <dbReference type="ARBA" id="ARBA00022840"/>
    </source>
</evidence>
<dbReference type="GO" id="GO:0005524">
    <property type="term" value="F:ATP binding"/>
    <property type="evidence" value="ECO:0007669"/>
    <property type="project" value="UniProtKB-KW"/>
</dbReference>
<dbReference type="InterPro" id="IPR044492">
    <property type="entry name" value="P_typ_ATPase_HD_dom"/>
</dbReference>
<dbReference type="InterPro" id="IPR023299">
    <property type="entry name" value="ATPase_P-typ_cyto_dom_N"/>
</dbReference>
<dbReference type="PRINTS" id="PR00119">
    <property type="entry name" value="CATATPASE"/>
</dbReference>
<keyword evidence="9" id="KW-0067">ATP-binding</keyword>
<comment type="subcellular location">
    <subcellularLocation>
        <location evidence="1">Membrane</location>
        <topology evidence="1">Multi-pass membrane protein</topology>
    </subcellularLocation>
</comment>
<dbReference type="NCBIfam" id="TIGR01494">
    <property type="entry name" value="ATPase_P-type"/>
    <property type="match status" value="1"/>
</dbReference>
<dbReference type="SFLD" id="SFLDG00002">
    <property type="entry name" value="C1.7:_P-type_atpase_like"/>
    <property type="match status" value="1"/>
</dbReference>
<keyword evidence="13" id="KW-0406">Ion transport</keyword>
<feature type="transmembrane region" description="Helical" evidence="15">
    <location>
        <begin position="37"/>
        <end position="61"/>
    </location>
</feature>
<dbReference type="InterPro" id="IPR023298">
    <property type="entry name" value="ATPase_P-typ_TM_dom_sf"/>
</dbReference>
<dbReference type="Gene3D" id="3.40.1110.10">
    <property type="entry name" value="Calcium-transporting ATPase, cytoplasmic domain N"/>
    <property type="match status" value="1"/>
</dbReference>
<dbReference type="SFLD" id="SFLDF00027">
    <property type="entry name" value="p-type_atpase"/>
    <property type="match status" value="1"/>
</dbReference>
<keyword evidence="10" id="KW-0460">Magnesium</keyword>
<dbReference type="InterPro" id="IPR036412">
    <property type="entry name" value="HAD-like_sf"/>
</dbReference>
<sequence length="870" mass="97619">MNKYNLNGLTTKKAEENRKLYGSNEIKKTKTNTFLSLLIESLGDPIIKILLIALAIKLVFLFKDFDWFETLGILIAIFLASFISTISEYGSEKAFNKLQEETSKLKCKAKRDGKITLIGVDEVVKDDIIYLESGDKVPADGIIVKGDVSVDESTINGESKEAHKESVKKSNVEEKNKLYKGTTIYTGTCVMLTLKVGADTFYGKIADELKEKPGESPLRKRLRDLAKLISTFGYVGAFLASTSYLFSVIVVDNGFSLDRIIDTVSNFRLMMDYLIYAMTLAVTIIIVSVPEGLPMMITLVLSSNMRRMLKNNVLVRKMVGIETAGNINILFSDKTGTITTGKLVCNKIIDGSLNEYKKESDLKDDNYSKILKTSMVVNNQSMYDNDKVIAGNSTDRALLSFFKPFKVIGVKKIKQVPFDSKNKYMITVIDDLKIKNLIKGAPEKILPNCKYYFDKTGKKSLFLNKNRLERIIKEETKKGIRVIVLATSNTALETFFKDLVFVGAIFIKDPVRKEARKAIDLTQKAGIQTVMITGDNKDTAQQIAKEVGLIKEDKDLVITSNELNEMSDVELKKILLNLRVVARSLPQDKSRLIRVSKEMNLVTGMTGDGVNDAPALKRADVGFAMGSGSEVAKEASDIVILDNNFLSISKAVLFGRTIFKSIRKFIIFQLTVNLCALSISIIGPFIGVDTPVTVIQMLWINMVMDTLAALAFAFEPPLKEYMYEKPKKKDEKIMNSYMVSEILITGFYTTILCVLFLKVPFIKNLFLSNESFMTAFFGLFIFAGLFNSFSAHTSRINILAHILKNKMFIVIMAFIVIVQIMLMYYGGEMFRTVPLTLKEFLIMILFAISVVPVDIIRKIMCKKYGKKRSV</sequence>
<feature type="transmembrane region" description="Helical" evidence="15">
    <location>
        <begin position="807"/>
        <end position="825"/>
    </location>
</feature>
<dbReference type="InterPro" id="IPR006408">
    <property type="entry name" value="P-type_ATPase_IIB"/>
</dbReference>
<feature type="domain" description="Cation-transporting P-type ATPase N-terminal" evidence="18">
    <location>
        <begin position="6"/>
        <end position="56"/>
    </location>
</feature>
<keyword evidence="4" id="KW-0109">Calcium transport</keyword>
<dbReference type="SUPFAM" id="SSF81665">
    <property type="entry name" value="Calcium ATPase, transmembrane domain M"/>
    <property type="match status" value="1"/>
</dbReference>
<evidence type="ECO:0000256" key="2">
    <source>
        <dbReference type="ARBA" id="ARBA00012790"/>
    </source>
</evidence>
<dbReference type="EC" id="7.2.2.10" evidence="2"/>
<dbReference type="GO" id="GO:0005388">
    <property type="term" value="F:P-type calcium transporter activity"/>
    <property type="evidence" value="ECO:0007669"/>
    <property type="project" value="UniProtKB-EC"/>
</dbReference>
<evidence type="ECO:0000313" key="20">
    <source>
        <dbReference type="Proteomes" id="UP000824074"/>
    </source>
</evidence>
<feature type="transmembrane region" description="Helical" evidence="15">
    <location>
        <begin position="765"/>
        <end position="786"/>
    </location>
</feature>
<keyword evidence="3" id="KW-0813">Transport</keyword>
<accession>A0A9D1IMC4</accession>
<evidence type="ECO:0000256" key="11">
    <source>
        <dbReference type="ARBA" id="ARBA00022967"/>
    </source>
</evidence>
<protein>
    <recommendedName>
        <fullName evidence="2">P-type Ca(2+) transporter</fullName>
        <ecNumber evidence="2">7.2.2.10</ecNumber>
    </recommendedName>
</protein>
<keyword evidence="6" id="KW-0479">Metal-binding</keyword>
<evidence type="ECO:0000256" key="15">
    <source>
        <dbReference type="SAM" id="Phobius"/>
    </source>
</evidence>
<evidence type="ECO:0000256" key="5">
    <source>
        <dbReference type="ARBA" id="ARBA00022692"/>
    </source>
</evidence>
<evidence type="ECO:0000259" key="16">
    <source>
        <dbReference type="Pfam" id="PF00122"/>
    </source>
</evidence>
<keyword evidence="14 15" id="KW-0472">Membrane</keyword>
<dbReference type="Pfam" id="PF00690">
    <property type="entry name" value="Cation_ATPase_N"/>
    <property type="match status" value="1"/>
</dbReference>
<dbReference type="InterPro" id="IPR008250">
    <property type="entry name" value="ATPase_P-typ_transduc_dom_A_sf"/>
</dbReference>
<dbReference type="InterPro" id="IPR023214">
    <property type="entry name" value="HAD_sf"/>
</dbReference>
<feature type="transmembrane region" description="Helical" evidence="15">
    <location>
        <begin position="273"/>
        <end position="301"/>
    </location>
</feature>
<keyword evidence="12 15" id="KW-1133">Transmembrane helix</keyword>
<feature type="transmembrane region" description="Helical" evidence="15">
    <location>
        <begin position="665"/>
        <end position="688"/>
    </location>
</feature>
<evidence type="ECO:0000256" key="7">
    <source>
        <dbReference type="ARBA" id="ARBA00022741"/>
    </source>
</evidence>
<keyword evidence="5 15" id="KW-0812">Transmembrane</keyword>
<dbReference type="InterPro" id="IPR006068">
    <property type="entry name" value="ATPase_P-typ_cation-transptr_C"/>
</dbReference>
<dbReference type="Proteomes" id="UP000824074">
    <property type="component" value="Unassembled WGS sequence"/>
</dbReference>
<dbReference type="Pfam" id="PF13246">
    <property type="entry name" value="Cation_ATPase"/>
    <property type="match status" value="1"/>
</dbReference>
<feature type="domain" description="P-type ATPase A" evidence="16">
    <location>
        <begin position="104"/>
        <end position="209"/>
    </location>
</feature>
<dbReference type="Pfam" id="PF00689">
    <property type="entry name" value="Cation_ATPase_C"/>
    <property type="match status" value="1"/>
</dbReference>
<feature type="transmembrane region" description="Helical" evidence="15">
    <location>
        <begin position="228"/>
        <end position="251"/>
    </location>
</feature>
<evidence type="ECO:0000256" key="14">
    <source>
        <dbReference type="ARBA" id="ARBA00023136"/>
    </source>
</evidence>
<dbReference type="Gene3D" id="2.70.150.10">
    <property type="entry name" value="Calcium-transporting ATPase, cytoplasmic transduction domain A"/>
    <property type="match status" value="1"/>
</dbReference>
<dbReference type="InterPro" id="IPR018303">
    <property type="entry name" value="ATPase_P-typ_P_site"/>
</dbReference>
<dbReference type="Pfam" id="PF08282">
    <property type="entry name" value="Hydrolase_3"/>
    <property type="match status" value="1"/>
</dbReference>
<evidence type="ECO:0000256" key="4">
    <source>
        <dbReference type="ARBA" id="ARBA00022568"/>
    </source>
</evidence>
<feature type="transmembrane region" description="Helical" evidence="15">
    <location>
        <begin position="840"/>
        <end position="860"/>
    </location>
</feature>
<evidence type="ECO:0000259" key="18">
    <source>
        <dbReference type="Pfam" id="PF00690"/>
    </source>
</evidence>
<feature type="transmembrane region" description="Helical" evidence="15">
    <location>
        <begin position="67"/>
        <end position="87"/>
    </location>
</feature>
<reference evidence="19" key="1">
    <citation type="submission" date="2020-10" db="EMBL/GenBank/DDBJ databases">
        <authorList>
            <person name="Gilroy R."/>
        </authorList>
    </citation>
    <scope>NUCLEOTIDE SEQUENCE</scope>
    <source>
        <strain evidence="19">CHK193-30670</strain>
    </source>
</reference>
<dbReference type="PRINTS" id="PR00120">
    <property type="entry name" value="HATPASE"/>
</dbReference>
<dbReference type="SUPFAM" id="SSF81660">
    <property type="entry name" value="Metal cation-transporting ATPase, ATP-binding domain N"/>
    <property type="match status" value="1"/>
</dbReference>
<dbReference type="PANTHER" id="PTHR24093">
    <property type="entry name" value="CATION TRANSPORTING ATPASE"/>
    <property type="match status" value="1"/>
</dbReference>